<keyword evidence="3" id="KW-1185">Reference proteome</keyword>
<feature type="signal peptide" evidence="1">
    <location>
        <begin position="1"/>
        <end position="19"/>
    </location>
</feature>
<comment type="caution">
    <text evidence="2">The sequence shown here is derived from an EMBL/GenBank/DDBJ whole genome shotgun (WGS) entry which is preliminary data.</text>
</comment>
<organism evidence="2 3">
    <name type="scientific">Heterostelium pallidum (strain ATCC 26659 / Pp 5 / PN500)</name>
    <name type="common">Cellular slime mold</name>
    <name type="synonym">Polysphondylium pallidum</name>
    <dbReference type="NCBI Taxonomy" id="670386"/>
    <lineage>
        <taxon>Eukaryota</taxon>
        <taxon>Amoebozoa</taxon>
        <taxon>Evosea</taxon>
        <taxon>Eumycetozoa</taxon>
        <taxon>Dictyostelia</taxon>
        <taxon>Acytosteliales</taxon>
        <taxon>Acytosteliaceae</taxon>
        <taxon>Heterostelium</taxon>
    </lineage>
</organism>
<evidence type="ECO:0000313" key="3">
    <source>
        <dbReference type="Proteomes" id="UP000001396"/>
    </source>
</evidence>
<dbReference type="GeneID" id="31361504"/>
<name>D3BC00_HETP5</name>
<dbReference type="RefSeq" id="XP_020433301.1">
    <property type="nucleotide sequence ID" value="XM_020576889.1"/>
</dbReference>
<evidence type="ECO:0000256" key="1">
    <source>
        <dbReference type="SAM" id="SignalP"/>
    </source>
</evidence>
<proteinExistence type="predicted"/>
<dbReference type="AlphaFoldDB" id="D3BC00"/>
<dbReference type="InParanoid" id="D3BC00"/>
<sequence length="290" mass="32887">MKISLVILMLSVFLALAFGVSDKVDGGTPVECLWAPSAEFCQRQGKVLVPQTRTECAYCKDPDTQIYCFWLPTEEFCASQGKVLVPQTRTSCGYCADPTSGTPIQCLWAPTAEFCQRQGKILVPQTPTSCAYCADPNIIQQIYQSINDLFRIEDSIDSTAKVFKTSSIEHILDIQQDLDLFLKNEMNFHNLICPVCKEIAKEDLVTVYQIKVNDSDIVYCRSCVEKGTTQNSKYILDTDEGTRTMKSIRRKLLRKYDNIKMKLHLFRKELMVELECPENEDEPTTGTQLV</sequence>
<gene>
    <name evidence="2" type="ORF">PPL_06020</name>
</gene>
<dbReference type="EMBL" id="ADBJ01000026">
    <property type="protein sequence ID" value="EFA81183.1"/>
    <property type="molecule type" value="Genomic_DNA"/>
</dbReference>
<accession>D3BC00</accession>
<protein>
    <submittedName>
        <fullName evidence="2">Uncharacterized protein</fullName>
    </submittedName>
</protein>
<feature type="chain" id="PRO_5003041061" evidence="1">
    <location>
        <begin position="20"/>
        <end position="290"/>
    </location>
</feature>
<reference evidence="2 3" key="1">
    <citation type="journal article" date="2011" name="Genome Res.">
        <title>Phylogeny-wide analysis of social amoeba genomes highlights ancient origins for complex intercellular communication.</title>
        <authorList>
            <person name="Heidel A.J."/>
            <person name="Lawal H.M."/>
            <person name="Felder M."/>
            <person name="Schilde C."/>
            <person name="Helps N.R."/>
            <person name="Tunggal B."/>
            <person name="Rivero F."/>
            <person name="John U."/>
            <person name="Schleicher M."/>
            <person name="Eichinger L."/>
            <person name="Platzer M."/>
            <person name="Noegel A.A."/>
            <person name="Schaap P."/>
            <person name="Gloeckner G."/>
        </authorList>
    </citation>
    <scope>NUCLEOTIDE SEQUENCE [LARGE SCALE GENOMIC DNA]</scope>
    <source>
        <strain evidence="3">ATCC 26659 / Pp 5 / PN500</strain>
    </source>
</reference>
<evidence type="ECO:0000313" key="2">
    <source>
        <dbReference type="EMBL" id="EFA81183.1"/>
    </source>
</evidence>
<dbReference type="Proteomes" id="UP000001396">
    <property type="component" value="Unassembled WGS sequence"/>
</dbReference>
<keyword evidence="1" id="KW-0732">Signal</keyword>